<reference evidence="3 5" key="1">
    <citation type="submission" date="2018-06" db="EMBL/GenBank/DDBJ databases">
        <authorList>
            <consortium name="Pathogen Informatics"/>
            <person name="Doyle S."/>
        </authorList>
    </citation>
    <scope>NUCLEOTIDE SEQUENCE [LARGE SCALE GENOMIC DNA]</scope>
    <source>
        <strain evidence="3 5">NCTC7023</strain>
    </source>
</reference>
<dbReference type="Proteomes" id="UP000269903">
    <property type="component" value="Chromosome"/>
</dbReference>
<proteinExistence type="predicted"/>
<evidence type="ECO:0000313" key="4">
    <source>
        <dbReference type="EMBL" id="VEF08663.1"/>
    </source>
</evidence>
<feature type="chain" id="PRO_5041068856" evidence="2">
    <location>
        <begin position="25"/>
        <end position="92"/>
    </location>
</feature>
<keyword evidence="1" id="KW-1133">Transmembrane helix</keyword>
<gene>
    <name evidence="4" type="ORF">NCTC6180_01532</name>
    <name evidence="3" type="ORF">NCTC7023_00246</name>
</gene>
<evidence type="ECO:0000313" key="5">
    <source>
        <dbReference type="Proteomes" id="UP000255476"/>
    </source>
</evidence>
<feature type="transmembrane region" description="Helical" evidence="1">
    <location>
        <begin position="73"/>
        <end position="91"/>
    </location>
</feature>
<name>A0A2X3SKW8_STRSZ</name>
<dbReference type="AlphaFoldDB" id="A0A2X3SKW8"/>
<accession>A0A2X3SKW8</accession>
<keyword evidence="1" id="KW-0472">Membrane</keyword>
<organism evidence="4 6">
    <name type="scientific">Streptococcus equi subsp. zooepidemicus</name>
    <dbReference type="NCBI Taxonomy" id="40041"/>
    <lineage>
        <taxon>Bacteria</taxon>
        <taxon>Bacillati</taxon>
        <taxon>Bacillota</taxon>
        <taxon>Bacilli</taxon>
        <taxon>Lactobacillales</taxon>
        <taxon>Streptococcaceae</taxon>
        <taxon>Streptococcus</taxon>
    </lineage>
</organism>
<dbReference type="RefSeq" id="WP_043052723.1">
    <property type="nucleotide sequence ID" value="NZ_JASCTC010000002.1"/>
</dbReference>
<keyword evidence="1" id="KW-0812">Transmembrane</keyword>
<dbReference type="EMBL" id="UHHT01000001">
    <property type="protein sequence ID" value="SUO80170.1"/>
    <property type="molecule type" value="Genomic_DNA"/>
</dbReference>
<dbReference type="EMBL" id="LR134317">
    <property type="protein sequence ID" value="VEF08663.1"/>
    <property type="molecule type" value="Genomic_DNA"/>
</dbReference>
<protein>
    <submittedName>
        <fullName evidence="4">Membrane protein</fullName>
    </submittedName>
</protein>
<dbReference type="Proteomes" id="UP000255476">
    <property type="component" value="Unassembled WGS sequence"/>
</dbReference>
<reference evidence="4 6" key="2">
    <citation type="submission" date="2018-12" db="EMBL/GenBank/DDBJ databases">
        <authorList>
            <consortium name="Pathogen Informatics"/>
        </authorList>
    </citation>
    <scope>NUCLEOTIDE SEQUENCE [LARGE SCALE GENOMIC DNA]</scope>
    <source>
        <strain evidence="4 6">NCTC6180</strain>
    </source>
</reference>
<evidence type="ECO:0000313" key="3">
    <source>
        <dbReference type="EMBL" id="SUO80170.1"/>
    </source>
</evidence>
<sequence length="92" mass="10176">MKRLKTLCLLATAITLTLAPISTSQTTTQTVYASENHQNLCTNTGNGWFKCPDGHGGWDPYYDENYKSNQQSFLGGLLGFALSLWGAIIRLF</sequence>
<evidence type="ECO:0000256" key="2">
    <source>
        <dbReference type="SAM" id="SignalP"/>
    </source>
</evidence>
<feature type="signal peptide" evidence="2">
    <location>
        <begin position="1"/>
        <end position="24"/>
    </location>
</feature>
<evidence type="ECO:0000313" key="6">
    <source>
        <dbReference type="Proteomes" id="UP000269903"/>
    </source>
</evidence>
<keyword evidence="2" id="KW-0732">Signal</keyword>
<evidence type="ECO:0000256" key="1">
    <source>
        <dbReference type="SAM" id="Phobius"/>
    </source>
</evidence>